<dbReference type="Proteomes" id="UP001372338">
    <property type="component" value="Unassembled WGS sequence"/>
</dbReference>
<sequence>MERGQSSRSRGGGINYVDAVIEHSNMVVQPEERIAHFKNHEDQSFFAVEVTNDNYNNNIDKLISSFRNISQVTKSGYILRGEFMAYEQEKPQSRIFLLFEDGVSLKLIEKDHYKPRLKELLCALYYLFNTLGSCHSNLVNYEDSLVLSRGSAKLATFISCRNSEECLAHRHDDFSSLIKFFKIDSVIDSDLKYFLETFPIKLLQQQTPLEVLLNHPIWLTPLNRLYARILLRERLSLLNRIQRQNLTNMCNKLNPTYDWMSWRSHVTQFPNFNKVYEYIPPGSGPSPGSGSSITSRGSGSSTISTRGPPGSSTTSQNPIAPCFYPIASQNPNVNELRQFAKFGRNAYFHCIGTHEDIEEKLENFWPNFTTIVYNLLVIVTSNFDDWHLEKLI</sequence>
<dbReference type="EMBL" id="JAYWIO010000005">
    <property type="protein sequence ID" value="KAK7261523.1"/>
    <property type="molecule type" value="Genomic_DNA"/>
</dbReference>
<comment type="caution">
    <text evidence="2">The sequence shown here is derived from an EMBL/GenBank/DDBJ whole genome shotgun (WGS) entry which is preliminary data.</text>
</comment>
<evidence type="ECO:0000313" key="2">
    <source>
        <dbReference type="EMBL" id="KAK7261523.1"/>
    </source>
</evidence>
<accession>A0AAN9EQR6</accession>
<feature type="compositionally biased region" description="Low complexity" evidence="1">
    <location>
        <begin position="286"/>
        <end position="315"/>
    </location>
</feature>
<gene>
    <name evidence="2" type="ORF">RIF29_27837</name>
</gene>
<evidence type="ECO:0000313" key="3">
    <source>
        <dbReference type="Proteomes" id="UP001372338"/>
    </source>
</evidence>
<protein>
    <submittedName>
        <fullName evidence="2">Uncharacterized protein</fullName>
    </submittedName>
</protein>
<evidence type="ECO:0000256" key="1">
    <source>
        <dbReference type="SAM" id="MobiDB-lite"/>
    </source>
</evidence>
<name>A0AAN9EQR6_CROPI</name>
<reference evidence="2 3" key="1">
    <citation type="submission" date="2024-01" db="EMBL/GenBank/DDBJ databases">
        <title>The genomes of 5 underutilized Papilionoideae crops provide insights into root nodulation and disease resistanc.</title>
        <authorList>
            <person name="Yuan L."/>
        </authorList>
    </citation>
    <scope>NUCLEOTIDE SEQUENCE [LARGE SCALE GENOMIC DNA]</scope>
    <source>
        <strain evidence="2">ZHUSHIDOU_FW_LH</strain>
        <tissue evidence="2">Leaf</tissue>
    </source>
</reference>
<proteinExistence type="predicted"/>
<keyword evidence="3" id="KW-1185">Reference proteome</keyword>
<feature type="region of interest" description="Disordered" evidence="1">
    <location>
        <begin position="284"/>
        <end position="315"/>
    </location>
</feature>
<organism evidence="2 3">
    <name type="scientific">Crotalaria pallida</name>
    <name type="common">Smooth rattlebox</name>
    <name type="synonym">Crotalaria striata</name>
    <dbReference type="NCBI Taxonomy" id="3830"/>
    <lineage>
        <taxon>Eukaryota</taxon>
        <taxon>Viridiplantae</taxon>
        <taxon>Streptophyta</taxon>
        <taxon>Embryophyta</taxon>
        <taxon>Tracheophyta</taxon>
        <taxon>Spermatophyta</taxon>
        <taxon>Magnoliopsida</taxon>
        <taxon>eudicotyledons</taxon>
        <taxon>Gunneridae</taxon>
        <taxon>Pentapetalae</taxon>
        <taxon>rosids</taxon>
        <taxon>fabids</taxon>
        <taxon>Fabales</taxon>
        <taxon>Fabaceae</taxon>
        <taxon>Papilionoideae</taxon>
        <taxon>50 kb inversion clade</taxon>
        <taxon>genistoids sensu lato</taxon>
        <taxon>core genistoids</taxon>
        <taxon>Crotalarieae</taxon>
        <taxon>Crotalaria</taxon>
    </lineage>
</organism>
<dbReference type="AlphaFoldDB" id="A0AAN9EQR6"/>